<keyword evidence="2" id="KW-1185">Reference proteome</keyword>
<evidence type="ECO:0000313" key="1">
    <source>
        <dbReference type="EMBL" id="KAJ1107058.1"/>
    </source>
</evidence>
<evidence type="ECO:0000313" key="2">
    <source>
        <dbReference type="Proteomes" id="UP001066276"/>
    </source>
</evidence>
<reference evidence="1" key="1">
    <citation type="journal article" date="2022" name="bioRxiv">
        <title>Sequencing and chromosome-scale assembly of the giantPleurodeles waltlgenome.</title>
        <authorList>
            <person name="Brown T."/>
            <person name="Elewa A."/>
            <person name="Iarovenko S."/>
            <person name="Subramanian E."/>
            <person name="Araus A.J."/>
            <person name="Petzold A."/>
            <person name="Susuki M."/>
            <person name="Suzuki K.-i.T."/>
            <person name="Hayashi T."/>
            <person name="Toyoda A."/>
            <person name="Oliveira C."/>
            <person name="Osipova E."/>
            <person name="Leigh N.D."/>
            <person name="Simon A."/>
            <person name="Yun M.H."/>
        </authorList>
    </citation>
    <scope>NUCLEOTIDE SEQUENCE</scope>
    <source>
        <strain evidence="1">20211129_DDA</strain>
        <tissue evidence="1">Liver</tissue>
    </source>
</reference>
<gene>
    <name evidence="1" type="ORF">NDU88_004455</name>
</gene>
<dbReference type="Proteomes" id="UP001066276">
    <property type="component" value="Chromosome 9"/>
</dbReference>
<proteinExistence type="predicted"/>
<organism evidence="1 2">
    <name type="scientific">Pleurodeles waltl</name>
    <name type="common">Iberian ribbed newt</name>
    <dbReference type="NCBI Taxonomy" id="8319"/>
    <lineage>
        <taxon>Eukaryota</taxon>
        <taxon>Metazoa</taxon>
        <taxon>Chordata</taxon>
        <taxon>Craniata</taxon>
        <taxon>Vertebrata</taxon>
        <taxon>Euteleostomi</taxon>
        <taxon>Amphibia</taxon>
        <taxon>Batrachia</taxon>
        <taxon>Caudata</taxon>
        <taxon>Salamandroidea</taxon>
        <taxon>Salamandridae</taxon>
        <taxon>Pleurodelinae</taxon>
        <taxon>Pleurodeles</taxon>
    </lineage>
</organism>
<dbReference type="AlphaFoldDB" id="A0AAV7MYH1"/>
<name>A0AAV7MYH1_PLEWA</name>
<sequence>MAEGGQPLEQGEISCPSALHRRWGSSHLVNRIPDLGLRSAGQQAGGQQRMEDSGVIQQHSATALGVGVLALLELGQRYKFGFWVFGHPVSD</sequence>
<protein>
    <submittedName>
        <fullName evidence="1">Uncharacterized protein</fullName>
    </submittedName>
</protein>
<accession>A0AAV7MYH1</accession>
<comment type="caution">
    <text evidence="1">The sequence shown here is derived from an EMBL/GenBank/DDBJ whole genome shotgun (WGS) entry which is preliminary data.</text>
</comment>
<dbReference type="EMBL" id="JANPWB010000013">
    <property type="protein sequence ID" value="KAJ1107058.1"/>
    <property type="molecule type" value="Genomic_DNA"/>
</dbReference>